<evidence type="ECO:0000313" key="2">
    <source>
        <dbReference type="EMBL" id="ACJ09607.1"/>
    </source>
</evidence>
<sequence>HTGLLRSLHRTHSSSSSSSSDEEEEGRKSIEVREKTGAQDKNKDQLPSGAQQSSDQYASEVEKKAGLLDTIIEKLPGHHDKKNKEVEEESKHHHYSWYIPVHLSSVSIDDSNSTCVLCV</sequence>
<dbReference type="InterPro" id="IPR000167">
    <property type="entry name" value="Dehydrin"/>
</dbReference>
<feature type="region of interest" description="Disordered" evidence="1">
    <location>
        <begin position="1"/>
        <end position="62"/>
    </location>
</feature>
<organism evidence="2">
    <name type="scientific">Cupressus sempervirens</name>
    <name type="common">Italian cypress</name>
    <dbReference type="NCBI Taxonomy" id="13469"/>
    <lineage>
        <taxon>Eukaryota</taxon>
        <taxon>Viridiplantae</taxon>
        <taxon>Streptophyta</taxon>
        <taxon>Embryophyta</taxon>
        <taxon>Tracheophyta</taxon>
        <taxon>Spermatophyta</taxon>
        <taxon>Pinopsida</taxon>
        <taxon>Pinidae</taxon>
        <taxon>Conifers II</taxon>
        <taxon>Cupressales</taxon>
        <taxon>Cupressaceae</taxon>
        <taxon>Cupressus</taxon>
    </lineage>
</organism>
<dbReference type="EMBL" id="FJ379968">
    <property type="protein sequence ID" value="ACJ09607.1"/>
    <property type="molecule type" value="mRNA"/>
</dbReference>
<feature type="non-terminal residue" evidence="2">
    <location>
        <position position="119"/>
    </location>
</feature>
<proteinExistence type="evidence at transcript level"/>
<name>B6VEM8_CUPSE</name>
<reference evidence="2" key="1">
    <citation type="submission" date="2008-10" db="EMBL/GenBank/DDBJ databases">
        <title>Cloning and characterization of cold regulated sequences in cypress (Cupressus sempervirens).</title>
        <authorList>
            <person name="Pedron L."/>
            <person name="Baldi P."/>
            <person name="La Porta N."/>
        </authorList>
    </citation>
    <scope>NUCLEOTIDE SEQUENCE</scope>
    <source>
        <strain evidence="2">Cyplp086</strain>
    </source>
</reference>
<dbReference type="GO" id="GO:0009415">
    <property type="term" value="P:response to water"/>
    <property type="evidence" value="ECO:0007669"/>
    <property type="project" value="InterPro"/>
</dbReference>
<evidence type="ECO:0000256" key="1">
    <source>
        <dbReference type="SAM" id="MobiDB-lite"/>
    </source>
</evidence>
<feature type="compositionally biased region" description="Basic and acidic residues" evidence="1">
    <location>
        <begin position="25"/>
        <end position="44"/>
    </location>
</feature>
<dbReference type="Pfam" id="PF00257">
    <property type="entry name" value="Dehydrin"/>
    <property type="match status" value="1"/>
</dbReference>
<feature type="non-terminal residue" evidence="2">
    <location>
        <position position="1"/>
    </location>
</feature>
<feature type="compositionally biased region" description="Polar residues" evidence="1">
    <location>
        <begin position="48"/>
        <end position="57"/>
    </location>
</feature>
<accession>B6VEM8</accession>
<dbReference type="AlphaFoldDB" id="B6VEM8"/>
<protein>
    <submittedName>
        <fullName evidence="2">Putative dehydrin</fullName>
    </submittedName>
</protein>